<evidence type="ECO:0000313" key="3">
    <source>
        <dbReference type="EMBL" id="OAA62203.1"/>
    </source>
</evidence>
<gene>
    <name evidence="3" type="ORF">ISF_05212</name>
</gene>
<dbReference type="RefSeq" id="XP_018703953.1">
    <property type="nucleotide sequence ID" value="XM_018848817.1"/>
</dbReference>
<keyword evidence="4" id="KW-1185">Reference proteome</keyword>
<dbReference type="GO" id="GO:0005680">
    <property type="term" value="C:anaphase-promoting complex"/>
    <property type="evidence" value="ECO:0007669"/>
    <property type="project" value="InterPro"/>
</dbReference>
<dbReference type="GO" id="GO:0031145">
    <property type="term" value="P:anaphase-promoting complex-dependent catabolic process"/>
    <property type="evidence" value="ECO:0007669"/>
    <property type="project" value="InterPro"/>
</dbReference>
<feature type="region of interest" description="Disordered" evidence="2">
    <location>
        <begin position="48"/>
        <end position="85"/>
    </location>
</feature>
<dbReference type="EMBL" id="AZHB01000012">
    <property type="protein sequence ID" value="OAA62203.1"/>
    <property type="molecule type" value="Genomic_DNA"/>
</dbReference>
<accession>A0A167V406</accession>
<proteinExistence type="predicted"/>
<dbReference type="GeneID" id="30021504"/>
<dbReference type="Pfam" id="PF10471">
    <property type="entry name" value="ANAPC_CDC26"/>
    <property type="match status" value="1"/>
</dbReference>
<evidence type="ECO:0000313" key="4">
    <source>
        <dbReference type="Proteomes" id="UP000076744"/>
    </source>
</evidence>
<sequence length="85" mass="9356">MLRRPPTTLSITTEDVSAYEDRRSNEALAAAQQARAEVPRPPRCRVLARAPRRAGGRATSASAWGDEQADDERGVHGRGDWLMGR</sequence>
<organism evidence="3 4">
    <name type="scientific">Cordyceps fumosorosea (strain ARSEF 2679)</name>
    <name type="common">Isaria fumosorosea</name>
    <dbReference type="NCBI Taxonomy" id="1081104"/>
    <lineage>
        <taxon>Eukaryota</taxon>
        <taxon>Fungi</taxon>
        <taxon>Dikarya</taxon>
        <taxon>Ascomycota</taxon>
        <taxon>Pezizomycotina</taxon>
        <taxon>Sordariomycetes</taxon>
        <taxon>Hypocreomycetidae</taxon>
        <taxon>Hypocreales</taxon>
        <taxon>Cordycipitaceae</taxon>
        <taxon>Cordyceps</taxon>
    </lineage>
</organism>
<dbReference type="InterPro" id="IPR018860">
    <property type="entry name" value="APC_suCDC26"/>
</dbReference>
<dbReference type="AlphaFoldDB" id="A0A167V406"/>
<name>A0A167V406_CORFA</name>
<evidence type="ECO:0000256" key="1">
    <source>
        <dbReference type="ARBA" id="ARBA00022786"/>
    </source>
</evidence>
<dbReference type="Proteomes" id="UP000076744">
    <property type="component" value="Unassembled WGS sequence"/>
</dbReference>
<reference evidence="3 4" key="1">
    <citation type="journal article" date="2016" name="Genome Biol. Evol.">
        <title>Divergent and convergent evolution of fungal pathogenicity.</title>
        <authorList>
            <person name="Shang Y."/>
            <person name="Xiao G."/>
            <person name="Zheng P."/>
            <person name="Cen K."/>
            <person name="Zhan S."/>
            <person name="Wang C."/>
        </authorList>
    </citation>
    <scope>NUCLEOTIDE SEQUENCE [LARGE SCALE GENOMIC DNA]</scope>
    <source>
        <strain evidence="3 4">ARSEF 2679</strain>
    </source>
</reference>
<protein>
    <submittedName>
        <fullName evidence="3">Anaphase-promoting complex, subunit CDC26</fullName>
    </submittedName>
</protein>
<evidence type="ECO:0000256" key="2">
    <source>
        <dbReference type="SAM" id="MobiDB-lite"/>
    </source>
</evidence>
<keyword evidence="1" id="KW-0833">Ubl conjugation pathway</keyword>
<comment type="caution">
    <text evidence="3">The sequence shown here is derived from an EMBL/GenBank/DDBJ whole genome shotgun (WGS) entry which is preliminary data.</text>
</comment>